<reference evidence="2" key="1">
    <citation type="submission" date="2016-11" db="EMBL/GenBank/DDBJ databases">
        <authorList>
            <person name="Varghese N."/>
            <person name="Submissions S."/>
        </authorList>
    </citation>
    <scope>NUCLEOTIDE SEQUENCE [LARGE SCALE GENOMIC DNA]</scope>
    <source>
        <strain evidence="2">DSM 28223</strain>
    </source>
</reference>
<dbReference type="EMBL" id="FQWM01000010">
    <property type="protein sequence ID" value="SHH83729.1"/>
    <property type="molecule type" value="Genomic_DNA"/>
</dbReference>
<organism evidence="1 2">
    <name type="scientific">Cognatishimia maritima</name>
    <dbReference type="NCBI Taxonomy" id="870908"/>
    <lineage>
        <taxon>Bacteria</taxon>
        <taxon>Pseudomonadati</taxon>
        <taxon>Pseudomonadota</taxon>
        <taxon>Alphaproteobacteria</taxon>
        <taxon>Rhodobacterales</taxon>
        <taxon>Paracoccaceae</taxon>
        <taxon>Cognatishimia</taxon>
    </lineage>
</organism>
<dbReference type="STRING" id="870908.SAMN04488044_0040"/>
<dbReference type="RefSeq" id="WP_072794229.1">
    <property type="nucleotide sequence ID" value="NZ_FQWM01000010.1"/>
</dbReference>
<dbReference type="Proteomes" id="UP000184211">
    <property type="component" value="Unassembled WGS sequence"/>
</dbReference>
<dbReference type="AlphaFoldDB" id="A0A1M5W812"/>
<accession>A0A1M5W812</accession>
<evidence type="ECO:0000313" key="1">
    <source>
        <dbReference type="EMBL" id="SHH83729.1"/>
    </source>
</evidence>
<protein>
    <submittedName>
        <fullName evidence="1">Uncharacterized protein</fullName>
    </submittedName>
</protein>
<dbReference type="PROSITE" id="PS51257">
    <property type="entry name" value="PROKAR_LIPOPROTEIN"/>
    <property type="match status" value="1"/>
</dbReference>
<evidence type="ECO:0000313" key="2">
    <source>
        <dbReference type="Proteomes" id="UP000184211"/>
    </source>
</evidence>
<name>A0A1M5W812_9RHOB</name>
<keyword evidence="2" id="KW-1185">Reference proteome</keyword>
<dbReference type="OrthoDB" id="7659281at2"/>
<proteinExistence type="predicted"/>
<gene>
    <name evidence="1" type="ORF">SAMN04488044_0040</name>
</gene>
<sequence>MRGAIILLLTAAVATSACSRLKKDDGVRFDGQKFRIKATKASRDDRSMFVSTAAPASNSIEGAREAAAYGGTRYCIEQYGTSLIAWAHGPEAEPLFDGDRLVLEGQCKW</sequence>